<proteinExistence type="predicted"/>
<reference evidence="3" key="2">
    <citation type="submission" date="2015-01" db="EMBL/GenBank/DDBJ databases">
        <title>Evolutionary Origins and Diversification of the Mycorrhizal Mutualists.</title>
        <authorList>
            <consortium name="DOE Joint Genome Institute"/>
            <consortium name="Mycorrhizal Genomics Consortium"/>
            <person name="Kohler A."/>
            <person name="Kuo A."/>
            <person name="Nagy L.G."/>
            <person name="Floudas D."/>
            <person name="Copeland A."/>
            <person name="Barry K.W."/>
            <person name="Cichocki N."/>
            <person name="Veneault-Fourrey C."/>
            <person name="LaButti K."/>
            <person name="Lindquist E.A."/>
            <person name="Lipzen A."/>
            <person name="Lundell T."/>
            <person name="Morin E."/>
            <person name="Murat C."/>
            <person name="Riley R."/>
            <person name="Ohm R."/>
            <person name="Sun H."/>
            <person name="Tunlid A."/>
            <person name="Henrissat B."/>
            <person name="Grigoriev I.V."/>
            <person name="Hibbett D.S."/>
            <person name="Martin F."/>
        </authorList>
    </citation>
    <scope>NUCLEOTIDE SEQUENCE [LARGE SCALE GENOMIC DNA]</scope>
    <source>
        <strain evidence="3">Ve08.2h10</strain>
    </source>
</reference>
<dbReference type="AlphaFoldDB" id="A0A0D0DMB1"/>
<gene>
    <name evidence="2" type="ORF">PAXRUDRAFT_28386</name>
</gene>
<accession>A0A0D0DMB1</accession>
<evidence type="ECO:0000313" key="2">
    <source>
        <dbReference type="EMBL" id="KIK79555.1"/>
    </source>
</evidence>
<evidence type="ECO:0000313" key="3">
    <source>
        <dbReference type="Proteomes" id="UP000054538"/>
    </source>
</evidence>
<organism evidence="2 3">
    <name type="scientific">Paxillus rubicundulus Ve08.2h10</name>
    <dbReference type="NCBI Taxonomy" id="930991"/>
    <lineage>
        <taxon>Eukaryota</taxon>
        <taxon>Fungi</taxon>
        <taxon>Dikarya</taxon>
        <taxon>Basidiomycota</taxon>
        <taxon>Agaricomycotina</taxon>
        <taxon>Agaricomycetes</taxon>
        <taxon>Agaricomycetidae</taxon>
        <taxon>Boletales</taxon>
        <taxon>Paxilineae</taxon>
        <taxon>Paxillaceae</taxon>
        <taxon>Paxillus</taxon>
    </lineage>
</organism>
<keyword evidence="3" id="KW-1185">Reference proteome</keyword>
<name>A0A0D0DMB1_9AGAM</name>
<sequence length="256" mass="29342">MVHTTPATSLKDLAGIIVEMHENQNNHHQDVDTQLTTLKRGQTSQSPICGHSDTCTGRGLYEEDAEDVTESHNKLLMVGREARTALKNITQSKCLHDRKIKWNKLSLFEFAKEMCQGFKPKWKADNDPHKMAEKVDHQYCNRWLQCRKDKAQQLMTVSLGPENNEMEAAKLAWKQHMTAHKHMPNSEGALENISFLEVLQSPWRSKEWLEVNKDKSKLEDLLKEWGKWEDPKGFGSKKHLEDQGSANLGPIDEGKC</sequence>
<dbReference type="InParanoid" id="A0A0D0DMB1"/>
<reference evidence="2 3" key="1">
    <citation type="submission" date="2014-04" db="EMBL/GenBank/DDBJ databases">
        <authorList>
            <consortium name="DOE Joint Genome Institute"/>
            <person name="Kuo A."/>
            <person name="Kohler A."/>
            <person name="Jargeat P."/>
            <person name="Nagy L.G."/>
            <person name="Floudas D."/>
            <person name="Copeland A."/>
            <person name="Barry K.W."/>
            <person name="Cichocki N."/>
            <person name="Veneault-Fourrey C."/>
            <person name="LaButti K."/>
            <person name="Lindquist E.A."/>
            <person name="Lipzen A."/>
            <person name="Lundell T."/>
            <person name="Morin E."/>
            <person name="Murat C."/>
            <person name="Sun H."/>
            <person name="Tunlid A."/>
            <person name="Henrissat B."/>
            <person name="Grigoriev I.V."/>
            <person name="Hibbett D.S."/>
            <person name="Martin F."/>
            <person name="Nordberg H.P."/>
            <person name="Cantor M.N."/>
            <person name="Hua S.X."/>
        </authorList>
    </citation>
    <scope>NUCLEOTIDE SEQUENCE [LARGE SCALE GENOMIC DNA]</scope>
    <source>
        <strain evidence="2 3">Ve08.2h10</strain>
    </source>
</reference>
<evidence type="ECO:0000256" key="1">
    <source>
        <dbReference type="SAM" id="MobiDB-lite"/>
    </source>
</evidence>
<protein>
    <submittedName>
        <fullName evidence="2">Uncharacterized protein</fullName>
    </submittedName>
</protein>
<dbReference type="HOGENOM" id="CLU_1086248_0_0_1"/>
<dbReference type="Proteomes" id="UP000054538">
    <property type="component" value="Unassembled WGS sequence"/>
</dbReference>
<dbReference type="EMBL" id="KN826249">
    <property type="protein sequence ID" value="KIK79555.1"/>
    <property type="molecule type" value="Genomic_DNA"/>
</dbReference>
<feature type="region of interest" description="Disordered" evidence="1">
    <location>
        <begin position="228"/>
        <end position="256"/>
    </location>
</feature>
<dbReference type="STRING" id="930991.A0A0D0DMB1"/>
<feature type="compositionally biased region" description="Basic and acidic residues" evidence="1">
    <location>
        <begin position="228"/>
        <end position="242"/>
    </location>
</feature>